<protein>
    <submittedName>
        <fullName evidence="3">Uncharacterized protein</fullName>
    </submittedName>
</protein>
<feature type="region of interest" description="Disordered" evidence="1">
    <location>
        <begin position="428"/>
        <end position="451"/>
    </location>
</feature>
<feature type="region of interest" description="Disordered" evidence="1">
    <location>
        <begin position="94"/>
        <end position="115"/>
    </location>
</feature>
<dbReference type="AlphaFoldDB" id="A0A1E1W682"/>
<feature type="compositionally biased region" description="Polar residues" evidence="1">
    <location>
        <begin position="94"/>
        <end position="103"/>
    </location>
</feature>
<evidence type="ECO:0000256" key="2">
    <source>
        <dbReference type="SAM" id="Phobius"/>
    </source>
</evidence>
<feature type="transmembrane region" description="Helical" evidence="2">
    <location>
        <begin position="138"/>
        <end position="159"/>
    </location>
</feature>
<organism evidence="3">
    <name type="scientific">Pectinophora gossypiella</name>
    <name type="common">Cotton pink bollworm</name>
    <name type="synonym">Depressaria gossypiella</name>
    <dbReference type="NCBI Taxonomy" id="13191"/>
    <lineage>
        <taxon>Eukaryota</taxon>
        <taxon>Metazoa</taxon>
        <taxon>Ecdysozoa</taxon>
        <taxon>Arthropoda</taxon>
        <taxon>Hexapoda</taxon>
        <taxon>Insecta</taxon>
        <taxon>Pterygota</taxon>
        <taxon>Neoptera</taxon>
        <taxon>Endopterygota</taxon>
        <taxon>Lepidoptera</taxon>
        <taxon>Glossata</taxon>
        <taxon>Ditrysia</taxon>
        <taxon>Gelechioidea</taxon>
        <taxon>Gelechiidae</taxon>
        <taxon>Apatetrinae</taxon>
        <taxon>Pectinophora</taxon>
    </lineage>
</organism>
<dbReference type="OrthoDB" id="427071at2759"/>
<sequence>MDGAAVEHSDSDSGESWTLLESSPAYADDAPEFAEHPACNEGYVAENTDKDEDTDGISIISDSDPESTTPCELSYDKCLLEENRPTEPQISEFVSLNPLPTNNNDDHESVRDDEDFLGDNNGKLKTYVHRRNKRLSTVLNIIVLGSVITAAGVAIGHMWGARNDCSMNTTPSVNKILSNLYKLQEENAYLRNKIKELTFVNNMQMQQRKANSDKTPYKQNKCKKVFEESLTNRNAEKLTKCVDNEINEKSLESHMIEHEYEKELLGDIDKLKNIYQQNKSWLDEEIAKRLKNEEQYIKKFKNHLKSPKSIRINEEQKSLKDPNVKRQLQLDSPTTESIINVTEPLVQPMQVVEIVTDSIPEKRITYADSLKSGHKVVKRDIDESNNDNKVKERIRKKKPLKEYDTISEDSMTDDELKKDDRYVAHKHKVERKKNDRHKIHKKQKRRNKYEQWEMKGGYMKDYDDFSVPSSHENEYVLKNPDKNFLSRDFERHHYINQFSEPVDAKKPSEGEENEKVKTENRTSKRDKNNKEKDLNWYDKRAALRTEARKKLEQELFGETTPNNAQWYFRRMQRREQCRVKGDNSTYKRLSKRIMNYKTKH</sequence>
<keyword evidence="2" id="KW-0472">Membrane</keyword>
<evidence type="ECO:0000313" key="3">
    <source>
        <dbReference type="EMBL" id="JAT82477.1"/>
    </source>
</evidence>
<feature type="compositionally biased region" description="Basic and acidic residues" evidence="1">
    <location>
        <begin position="1"/>
        <end position="11"/>
    </location>
</feature>
<dbReference type="EMBL" id="GDQN01008577">
    <property type="protein sequence ID" value="JAT82477.1"/>
    <property type="molecule type" value="Transcribed_RNA"/>
</dbReference>
<keyword evidence="2" id="KW-0812">Transmembrane</keyword>
<feature type="compositionally biased region" description="Low complexity" evidence="1">
    <location>
        <begin position="56"/>
        <end position="69"/>
    </location>
</feature>
<feature type="region of interest" description="Disordered" evidence="1">
    <location>
        <begin position="1"/>
        <end position="71"/>
    </location>
</feature>
<accession>A0A1E1W682</accession>
<dbReference type="EMBL" id="GDQN01000668">
    <property type="protein sequence ID" value="JAT90386.1"/>
    <property type="molecule type" value="Transcribed_RNA"/>
</dbReference>
<evidence type="ECO:0000313" key="4">
    <source>
        <dbReference type="EMBL" id="JAT90386.1"/>
    </source>
</evidence>
<evidence type="ECO:0000256" key="1">
    <source>
        <dbReference type="SAM" id="MobiDB-lite"/>
    </source>
</evidence>
<feature type="compositionally biased region" description="Basic and acidic residues" evidence="1">
    <location>
        <begin position="502"/>
        <end position="533"/>
    </location>
</feature>
<reference evidence="3" key="1">
    <citation type="submission" date="2015-09" db="EMBL/GenBank/DDBJ databases">
        <title>De novo assembly of Pectinophora gossypiella (Pink Bollworm) gut transcriptome.</title>
        <authorList>
            <person name="Tassone E.E."/>
        </authorList>
    </citation>
    <scope>NUCLEOTIDE SEQUENCE</scope>
</reference>
<name>A0A1E1W682_PECGO</name>
<feature type="compositionally biased region" description="Basic residues" evidence="1">
    <location>
        <begin position="428"/>
        <end position="447"/>
    </location>
</feature>
<feature type="region of interest" description="Disordered" evidence="1">
    <location>
        <begin position="498"/>
        <end position="533"/>
    </location>
</feature>
<proteinExistence type="predicted"/>
<gene>
    <name evidence="4" type="ORF">g.8605</name>
    <name evidence="3" type="ORF">g.8610</name>
</gene>
<keyword evidence="2" id="KW-1133">Transmembrane helix</keyword>